<reference evidence="2" key="1">
    <citation type="journal article" date="2014" name="Int. J. Syst. Evol. Microbiol.">
        <title>Complete genome sequence of Corynebacterium casei LMG S-19264T (=DSM 44701T), isolated from a smear-ripened cheese.</title>
        <authorList>
            <consortium name="US DOE Joint Genome Institute (JGI-PGF)"/>
            <person name="Walter F."/>
            <person name="Albersmeier A."/>
            <person name="Kalinowski J."/>
            <person name="Ruckert C."/>
        </authorList>
    </citation>
    <scope>NUCLEOTIDE SEQUENCE</scope>
    <source>
        <strain evidence="2">JCM 4122</strain>
    </source>
</reference>
<protein>
    <submittedName>
        <fullName evidence="2">Uncharacterized protein</fullName>
    </submittedName>
</protein>
<keyword evidence="3" id="KW-1185">Reference proteome</keyword>
<gene>
    <name evidence="2" type="ORF">GCM10017667_55290</name>
</gene>
<dbReference type="Proteomes" id="UP000632849">
    <property type="component" value="Unassembled WGS sequence"/>
</dbReference>
<proteinExistence type="predicted"/>
<evidence type="ECO:0000313" key="2">
    <source>
        <dbReference type="EMBL" id="GHG14062.1"/>
    </source>
</evidence>
<feature type="transmembrane region" description="Helical" evidence="1">
    <location>
        <begin position="12"/>
        <end position="36"/>
    </location>
</feature>
<sequence length="68" mass="7243">MTRNAEHRELRTLVLLLATAVGLLTTAGVVCLTFAYPRLAEPLAVGAAVLTCLAGLVRLVVKEGGRRR</sequence>
<reference evidence="2" key="2">
    <citation type="submission" date="2020-09" db="EMBL/GenBank/DDBJ databases">
        <authorList>
            <person name="Sun Q."/>
            <person name="Ohkuma M."/>
        </authorList>
    </citation>
    <scope>NUCLEOTIDE SEQUENCE</scope>
    <source>
        <strain evidence="2">JCM 4122</strain>
    </source>
</reference>
<dbReference type="AlphaFoldDB" id="A0A919BVC2"/>
<evidence type="ECO:0000256" key="1">
    <source>
        <dbReference type="SAM" id="Phobius"/>
    </source>
</evidence>
<name>A0A919BVC2_STRFL</name>
<feature type="transmembrane region" description="Helical" evidence="1">
    <location>
        <begin position="42"/>
        <end position="61"/>
    </location>
</feature>
<comment type="caution">
    <text evidence="2">The sequence shown here is derived from an EMBL/GenBank/DDBJ whole genome shotgun (WGS) entry which is preliminary data.</text>
</comment>
<accession>A0A919BVC2</accession>
<keyword evidence="1" id="KW-0472">Membrane</keyword>
<keyword evidence="1" id="KW-1133">Transmembrane helix</keyword>
<evidence type="ECO:0000313" key="3">
    <source>
        <dbReference type="Proteomes" id="UP000632849"/>
    </source>
</evidence>
<keyword evidence="1" id="KW-0812">Transmembrane</keyword>
<dbReference type="EMBL" id="BNBE01000002">
    <property type="protein sequence ID" value="GHG14062.1"/>
    <property type="molecule type" value="Genomic_DNA"/>
</dbReference>
<organism evidence="2 3">
    <name type="scientific">Streptomyces filamentosus</name>
    <name type="common">Streptomyces roseosporus</name>
    <dbReference type="NCBI Taxonomy" id="67294"/>
    <lineage>
        <taxon>Bacteria</taxon>
        <taxon>Bacillati</taxon>
        <taxon>Actinomycetota</taxon>
        <taxon>Actinomycetes</taxon>
        <taxon>Kitasatosporales</taxon>
        <taxon>Streptomycetaceae</taxon>
        <taxon>Streptomyces</taxon>
    </lineage>
</organism>